<proteinExistence type="predicted"/>
<organism evidence="1 2">
    <name type="scientific">Melastoma candidum</name>
    <dbReference type="NCBI Taxonomy" id="119954"/>
    <lineage>
        <taxon>Eukaryota</taxon>
        <taxon>Viridiplantae</taxon>
        <taxon>Streptophyta</taxon>
        <taxon>Embryophyta</taxon>
        <taxon>Tracheophyta</taxon>
        <taxon>Spermatophyta</taxon>
        <taxon>Magnoliopsida</taxon>
        <taxon>eudicotyledons</taxon>
        <taxon>Gunneridae</taxon>
        <taxon>Pentapetalae</taxon>
        <taxon>rosids</taxon>
        <taxon>malvids</taxon>
        <taxon>Myrtales</taxon>
        <taxon>Melastomataceae</taxon>
        <taxon>Melastomatoideae</taxon>
        <taxon>Melastomateae</taxon>
        <taxon>Melastoma</taxon>
    </lineage>
</organism>
<evidence type="ECO:0000313" key="2">
    <source>
        <dbReference type="Proteomes" id="UP001057402"/>
    </source>
</evidence>
<protein>
    <submittedName>
        <fullName evidence="1">Uncharacterized protein</fullName>
    </submittedName>
</protein>
<name>A0ACB9S139_9MYRT</name>
<gene>
    <name evidence="1" type="ORF">MLD38_002509</name>
</gene>
<sequence length="137" mass="15056">MKFKVHVGGHARNREPHVPLCRRRIRCSPAVLDTGILGEGEYLVQEAGRDGSAEVVGTVKVENRHDDGDEDVDDQQDEDEDGEDDNDQEGYAVHFSDASASHGGLEDRRTFVGSGCVLIHVKEVVFMATIRALNKQA</sequence>
<accession>A0ACB9S139</accession>
<keyword evidence="2" id="KW-1185">Reference proteome</keyword>
<reference evidence="2" key="1">
    <citation type="journal article" date="2023" name="Front. Plant Sci.">
        <title>Chromosomal-level genome assembly of Melastoma candidum provides insights into trichome evolution.</title>
        <authorList>
            <person name="Zhong Y."/>
            <person name="Wu W."/>
            <person name="Sun C."/>
            <person name="Zou P."/>
            <person name="Liu Y."/>
            <person name="Dai S."/>
            <person name="Zhou R."/>
        </authorList>
    </citation>
    <scope>NUCLEOTIDE SEQUENCE [LARGE SCALE GENOMIC DNA]</scope>
</reference>
<dbReference type="Proteomes" id="UP001057402">
    <property type="component" value="Chromosome 2"/>
</dbReference>
<dbReference type="EMBL" id="CM042881">
    <property type="protein sequence ID" value="KAI4384338.1"/>
    <property type="molecule type" value="Genomic_DNA"/>
</dbReference>
<evidence type="ECO:0000313" key="1">
    <source>
        <dbReference type="EMBL" id="KAI4384338.1"/>
    </source>
</evidence>
<comment type="caution">
    <text evidence="1">The sequence shown here is derived from an EMBL/GenBank/DDBJ whole genome shotgun (WGS) entry which is preliminary data.</text>
</comment>